<accession>A0ABD6ELW9</accession>
<evidence type="ECO:0000313" key="2">
    <source>
        <dbReference type="Proteomes" id="UP001608902"/>
    </source>
</evidence>
<comment type="caution">
    <text evidence="1">The sequence shown here is derived from an EMBL/GenBank/DDBJ whole genome shotgun (WGS) entry which is preliminary data.</text>
</comment>
<name>A0ABD6ELW9_9BILA</name>
<evidence type="ECO:0000313" key="1">
    <source>
        <dbReference type="EMBL" id="MFH4980960.1"/>
    </source>
</evidence>
<reference evidence="1 2" key="1">
    <citation type="submission" date="2024-08" db="EMBL/GenBank/DDBJ databases">
        <title>Gnathostoma spinigerum genome.</title>
        <authorList>
            <person name="Gonzalez-Bertolin B."/>
            <person name="Monzon S."/>
            <person name="Zaballos A."/>
            <person name="Jimenez P."/>
            <person name="Dekumyoy P."/>
            <person name="Varona S."/>
            <person name="Cuesta I."/>
            <person name="Sumanam S."/>
            <person name="Adisakwattana P."/>
            <person name="Gasser R.B."/>
            <person name="Hernandez-Gonzalez A."/>
            <person name="Young N.D."/>
            <person name="Perteguer M.J."/>
        </authorList>
    </citation>
    <scope>NUCLEOTIDE SEQUENCE [LARGE SCALE GENOMIC DNA]</scope>
    <source>
        <strain evidence="1">AL3</strain>
        <tissue evidence="1">Liver</tissue>
    </source>
</reference>
<gene>
    <name evidence="1" type="ORF">AB6A40_007669</name>
</gene>
<keyword evidence="2" id="KW-1185">Reference proteome</keyword>
<organism evidence="1 2">
    <name type="scientific">Gnathostoma spinigerum</name>
    <dbReference type="NCBI Taxonomy" id="75299"/>
    <lineage>
        <taxon>Eukaryota</taxon>
        <taxon>Metazoa</taxon>
        <taxon>Ecdysozoa</taxon>
        <taxon>Nematoda</taxon>
        <taxon>Chromadorea</taxon>
        <taxon>Rhabditida</taxon>
        <taxon>Spirurina</taxon>
        <taxon>Gnathostomatomorpha</taxon>
        <taxon>Gnathostomatoidea</taxon>
        <taxon>Gnathostomatidae</taxon>
        <taxon>Gnathostoma</taxon>
    </lineage>
</organism>
<protein>
    <submittedName>
        <fullName evidence="1">Uncharacterized protein</fullName>
    </submittedName>
</protein>
<proteinExistence type="predicted"/>
<dbReference type="Proteomes" id="UP001608902">
    <property type="component" value="Unassembled WGS sequence"/>
</dbReference>
<sequence>MLRSLKVEVTISGITTIGKCESCPYAELNDDSLTVITIRRKEEGLEVWNKGALYVTVNDPNMKDDDIEKVQVS</sequence>
<dbReference type="AlphaFoldDB" id="A0ABD6ELW9"/>
<dbReference type="EMBL" id="JBGFUD010006386">
    <property type="protein sequence ID" value="MFH4980960.1"/>
    <property type="molecule type" value="Genomic_DNA"/>
</dbReference>